<organism evidence="7 8">
    <name type="scientific">Hibiscus trionum</name>
    <name type="common">Flower of an hour</name>
    <dbReference type="NCBI Taxonomy" id="183268"/>
    <lineage>
        <taxon>Eukaryota</taxon>
        <taxon>Viridiplantae</taxon>
        <taxon>Streptophyta</taxon>
        <taxon>Embryophyta</taxon>
        <taxon>Tracheophyta</taxon>
        <taxon>Spermatophyta</taxon>
        <taxon>Magnoliopsida</taxon>
        <taxon>eudicotyledons</taxon>
        <taxon>Gunneridae</taxon>
        <taxon>Pentapetalae</taxon>
        <taxon>rosids</taxon>
        <taxon>malvids</taxon>
        <taxon>Malvales</taxon>
        <taxon>Malvaceae</taxon>
        <taxon>Malvoideae</taxon>
        <taxon>Hibiscus</taxon>
    </lineage>
</organism>
<evidence type="ECO:0000259" key="6">
    <source>
        <dbReference type="Pfam" id="PF03168"/>
    </source>
</evidence>
<comment type="caution">
    <text evidence="7">The sequence shown here is derived from an EMBL/GenBank/DDBJ whole genome shotgun (WGS) entry which is preliminary data.</text>
</comment>
<evidence type="ECO:0000256" key="2">
    <source>
        <dbReference type="ARBA" id="ARBA00022692"/>
    </source>
</evidence>
<evidence type="ECO:0000256" key="3">
    <source>
        <dbReference type="ARBA" id="ARBA00022989"/>
    </source>
</evidence>
<evidence type="ECO:0000313" key="8">
    <source>
        <dbReference type="Proteomes" id="UP001165190"/>
    </source>
</evidence>
<keyword evidence="2 5" id="KW-0812">Transmembrane</keyword>
<comment type="subcellular location">
    <subcellularLocation>
        <location evidence="1">Membrane</location>
        <topology evidence="1">Single-pass membrane protein</topology>
    </subcellularLocation>
</comment>
<dbReference type="InterPro" id="IPR004864">
    <property type="entry name" value="LEA_2"/>
</dbReference>
<dbReference type="AlphaFoldDB" id="A0A9W7JE98"/>
<feature type="domain" description="Late embryogenesis abundant protein LEA-2 subgroup" evidence="6">
    <location>
        <begin position="112"/>
        <end position="212"/>
    </location>
</feature>
<sequence>MGSQYPPNYMHQYPPQPYYGQPYYGQPPPADYYQSHPRNKAKSPGSSCCLRCICCCYNCLLFLIIASFVMSIFFLIYYQPERPIYELRDFAVKRFNINGSNLETEIAVSVMAYNTNSKLELSYGEDNSIEVEYSGTHLCSGSFPPFEQPRKNTTMVNVLLKGEDEVSQSFLDSLERDQKLGRIPLEIEIEVPVKFTHAGIKWRKMDAKMKCTVIIDSLRPDLETKVFYKVCGVKLEMS</sequence>
<evidence type="ECO:0000256" key="5">
    <source>
        <dbReference type="SAM" id="Phobius"/>
    </source>
</evidence>
<dbReference type="Pfam" id="PF03168">
    <property type="entry name" value="LEA_2"/>
    <property type="match status" value="1"/>
</dbReference>
<keyword evidence="3 5" id="KW-1133">Transmembrane helix</keyword>
<dbReference type="PANTHER" id="PTHR31234">
    <property type="entry name" value="LATE EMBRYOGENESIS ABUNDANT (LEA) HYDROXYPROLINE-RICH GLYCOPROTEIN FAMILY"/>
    <property type="match status" value="1"/>
</dbReference>
<dbReference type="OrthoDB" id="967315at2759"/>
<name>A0A9W7JE98_HIBTR</name>
<gene>
    <name evidence="7" type="ORF">HRI_004974500</name>
</gene>
<accession>A0A9W7JE98</accession>
<dbReference type="PANTHER" id="PTHR31234:SF72">
    <property type="entry name" value="NDR1_HIN1-LIKE PROTEIN 6"/>
    <property type="match status" value="1"/>
</dbReference>
<protein>
    <recommendedName>
        <fullName evidence="6">Late embryogenesis abundant protein LEA-2 subgroup domain-containing protein</fullName>
    </recommendedName>
</protein>
<dbReference type="InterPro" id="IPR044839">
    <property type="entry name" value="NDR1-like"/>
</dbReference>
<dbReference type="EMBL" id="BSYR01000065">
    <property type="protein sequence ID" value="GMJ13053.1"/>
    <property type="molecule type" value="Genomic_DNA"/>
</dbReference>
<dbReference type="GO" id="GO:0098542">
    <property type="term" value="P:defense response to other organism"/>
    <property type="evidence" value="ECO:0007669"/>
    <property type="project" value="InterPro"/>
</dbReference>
<keyword evidence="4 5" id="KW-0472">Membrane</keyword>
<dbReference type="GO" id="GO:0005886">
    <property type="term" value="C:plasma membrane"/>
    <property type="evidence" value="ECO:0007669"/>
    <property type="project" value="TreeGrafter"/>
</dbReference>
<proteinExistence type="predicted"/>
<dbReference type="Proteomes" id="UP001165190">
    <property type="component" value="Unassembled WGS sequence"/>
</dbReference>
<evidence type="ECO:0000256" key="4">
    <source>
        <dbReference type="ARBA" id="ARBA00023136"/>
    </source>
</evidence>
<evidence type="ECO:0000256" key="1">
    <source>
        <dbReference type="ARBA" id="ARBA00004167"/>
    </source>
</evidence>
<evidence type="ECO:0000313" key="7">
    <source>
        <dbReference type="EMBL" id="GMJ13053.1"/>
    </source>
</evidence>
<keyword evidence="8" id="KW-1185">Reference proteome</keyword>
<feature type="transmembrane region" description="Helical" evidence="5">
    <location>
        <begin position="60"/>
        <end position="78"/>
    </location>
</feature>
<reference evidence="7" key="1">
    <citation type="submission" date="2023-05" db="EMBL/GenBank/DDBJ databases">
        <title>Genome and transcriptome analyses reveal genes involved in the formation of fine ridges on petal epidermal cells in Hibiscus trionum.</title>
        <authorList>
            <person name="Koshimizu S."/>
            <person name="Masuda S."/>
            <person name="Ishii T."/>
            <person name="Shirasu K."/>
            <person name="Hoshino A."/>
            <person name="Arita M."/>
        </authorList>
    </citation>
    <scope>NUCLEOTIDE SEQUENCE</scope>
    <source>
        <strain evidence="7">Hamamatsu line</strain>
    </source>
</reference>